<dbReference type="GO" id="GO:0004222">
    <property type="term" value="F:metalloendopeptidase activity"/>
    <property type="evidence" value="ECO:0007669"/>
    <property type="project" value="InterPro"/>
</dbReference>
<keyword evidence="4 7" id="KW-0255">Endonuclease</keyword>
<comment type="function">
    <text evidence="7">Single strand-specific metallo-endoribonuclease involved in late-stage 70S ribosome quality control and in maturation of the 3' terminus of the 16S rRNA.</text>
</comment>
<dbReference type="Proteomes" id="UP000178815">
    <property type="component" value="Unassembled WGS sequence"/>
</dbReference>
<keyword evidence="5 7" id="KW-0378">Hydrolase</keyword>
<evidence type="ECO:0000256" key="7">
    <source>
        <dbReference type="HAMAP-Rule" id="MF_00009"/>
    </source>
</evidence>
<evidence type="ECO:0000256" key="3">
    <source>
        <dbReference type="ARBA" id="ARBA00022723"/>
    </source>
</evidence>
<dbReference type="HAMAP" id="MF_00009">
    <property type="entry name" value="Endoribonucl_YbeY"/>
    <property type="match status" value="1"/>
</dbReference>
<dbReference type="GO" id="GO:0005737">
    <property type="term" value="C:cytoplasm"/>
    <property type="evidence" value="ECO:0007669"/>
    <property type="project" value="UniProtKB-SubCell"/>
</dbReference>
<protein>
    <recommendedName>
        <fullName evidence="7">Endoribonuclease YbeY</fullName>
        <ecNumber evidence="7">3.1.-.-</ecNumber>
    </recommendedName>
</protein>
<proteinExistence type="inferred from homology"/>
<feature type="compositionally biased region" description="Basic residues" evidence="8">
    <location>
        <begin position="152"/>
        <end position="166"/>
    </location>
</feature>
<keyword evidence="7" id="KW-0690">Ribosome biogenesis</keyword>
<evidence type="ECO:0000256" key="5">
    <source>
        <dbReference type="ARBA" id="ARBA00022801"/>
    </source>
</evidence>
<comment type="cofactor">
    <cofactor evidence="7">
        <name>Zn(2+)</name>
        <dbReference type="ChEBI" id="CHEBI:29105"/>
    </cofactor>
    <text evidence="7">Binds 1 zinc ion.</text>
</comment>
<dbReference type="EMBL" id="MFKU01000011">
    <property type="protein sequence ID" value="OGG48529.1"/>
    <property type="molecule type" value="Genomic_DNA"/>
</dbReference>
<dbReference type="InterPro" id="IPR023091">
    <property type="entry name" value="MetalPrtase_cat_dom_sf_prd"/>
</dbReference>
<dbReference type="AlphaFoldDB" id="A0A1F6CH66"/>
<dbReference type="InterPro" id="IPR002036">
    <property type="entry name" value="YbeY"/>
</dbReference>
<dbReference type="Pfam" id="PF02130">
    <property type="entry name" value="YbeY"/>
    <property type="match status" value="1"/>
</dbReference>
<reference evidence="9 10" key="1">
    <citation type="journal article" date="2016" name="Nat. Commun.">
        <title>Thousands of microbial genomes shed light on interconnected biogeochemical processes in an aquifer system.</title>
        <authorList>
            <person name="Anantharaman K."/>
            <person name="Brown C.T."/>
            <person name="Hug L.A."/>
            <person name="Sharon I."/>
            <person name="Castelle C.J."/>
            <person name="Probst A.J."/>
            <person name="Thomas B.C."/>
            <person name="Singh A."/>
            <person name="Wilkins M.J."/>
            <person name="Karaoz U."/>
            <person name="Brodie E.L."/>
            <person name="Williams K.H."/>
            <person name="Hubbard S.S."/>
            <person name="Banfield J.F."/>
        </authorList>
    </citation>
    <scope>NUCLEOTIDE SEQUENCE [LARGE SCALE GENOMIC DNA]</scope>
</reference>
<dbReference type="SUPFAM" id="SSF55486">
    <property type="entry name" value="Metalloproteases ('zincins'), catalytic domain"/>
    <property type="match status" value="1"/>
</dbReference>
<feature type="region of interest" description="Disordered" evidence="8">
    <location>
        <begin position="137"/>
        <end position="166"/>
    </location>
</feature>
<evidence type="ECO:0000256" key="6">
    <source>
        <dbReference type="ARBA" id="ARBA00022833"/>
    </source>
</evidence>
<dbReference type="GO" id="GO:0006364">
    <property type="term" value="P:rRNA processing"/>
    <property type="evidence" value="ECO:0007669"/>
    <property type="project" value="UniProtKB-UniRule"/>
</dbReference>
<dbReference type="STRING" id="1798481.A2678_03480"/>
<gene>
    <name evidence="7" type="primary">ybeY</name>
    <name evidence="9" type="ORF">A2678_03480</name>
</gene>
<dbReference type="GO" id="GO:0004521">
    <property type="term" value="F:RNA endonuclease activity"/>
    <property type="evidence" value="ECO:0007669"/>
    <property type="project" value="UniProtKB-UniRule"/>
</dbReference>
<dbReference type="Gene3D" id="3.40.390.30">
    <property type="entry name" value="Metalloproteases ('zincins'), catalytic domain"/>
    <property type="match status" value="1"/>
</dbReference>
<evidence type="ECO:0000256" key="4">
    <source>
        <dbReference type="ARBA" id="ARBA00022759"/>
    </source>
</evidence>
<comment type="caution">
    <text evidence="9">The sequence shown here is derived from an EMBL/GenBank/DDBJ whole genome shotgun (WGS) entry which is preliminary data.</text>
</comment>
<comment type="subcellular location">
    <subcellularLocation>
        <location evidence="7">Cytoplasm</location>
    </subcellularLocation>
</comment>
<keyword evidence="6 7" id="KW-0862">Zinc</keyword>
<feature type="binding site" evidence="7">
    <location>
        <position position="115"/>
    </location>
    <ligand>
        <name>Zn(2+)</name>
        <dbReference type="ChEBI" id="CHEBI:29105"/>
        <note>catalytic</note>
    </ligand>
</feature>
<feature type="binding site" evidence="7">
    <location>
        <position position="105"/>
    </location>
    <ligand>
        <name>Zn(2+)</name>
        <dbReference type="ChEBI" id="CHEBI:29105"/>
        <note>catalytic</note>
    </ligand>
</feature>
<comment type="similarity">
    <text evidence="1 7">Belongs to the endoribonuclease YbeY family.</text>
</comment>
<dbReference type="GO" id="GO:0008270">
    <property type="term" value="F:zinc ion binding"/>
    <property type="evidence" value="ECO:0007669"/>
    <property type="project" value="UniProtKB-UniRule"/>
</dbReference>
<accession>A0A1F6CH66</accession>
<organism evidence="9 10">
    <name type="scientific">Candidatus Kaiserbacteria bacterium RIFCSPHIGHO2_01_FULL_53_31</name>
    <dbReference type="NCBI Taxonomy" id="1798481"/>
    <lineage>
        <taxon>Bacteria</taxon>
        <taxon>Candidatus Kaiseribacteriota</taxon>
    </lineage>
</organism>
<evidence type="ECO:0000256" key="2">
    <source>
        <dbReference type="ARBA" id="ARBA00022722"/>
    </source>
</evidence>
<feature type="binding site" evidence="7">
    <location>
        <position position="109"/>
    </location>
    <ligand>
        <name>Zn(2+)</name>
        <dbReference type="ChEBI" id="CHEBI:29105"/>
        <note>catalytic</note>
    </ligand>
</feature>
<keyword evidence="3 7" id="KW-0479">Metal-binding</keyword>
<sequence>MGKGVVRVSIKNFTRQNLKVLTGVPFSTVSDAVLPGWEVSLVFVGATKARSLNQSLRSKSYIPNVLSYEVGTKSGEIIICLSEAATESPRFGMNERNFVLLLFIHGLLHLEGRAHGATMEQCEQKLLAKFLPAQASAKGRVRTSPNVSTNRNRNRHRHIPGKTGRG</sequence>
<evidence type="ECO:0000256" key="8">
    <source>
        <dbReference type="SAM" id="MobiDB-lite"/>
    </source>
</evidence>
<evidence type="ECO:0000313" key="10">
    <source>
        <dbReference type="Proteomes" id="UP000178815"/>
    </source>
</evidence>
<name>A0A1F6CH66_9BACT</name>
<keyword evidence="2 7" id="KW-0540">Nuclease</keyword>
<keyword evidence="7" id="KW-0698">rRNA processing</keyword>
<evidence type="ECO:0000313" key="9">
    <source>
        <dbReference type="EMBL" id="OGG48529.1"/>
    </source>
</evidence>
<dbReference type="EC" id="3.1.-.-" evidence="7"/>
<keyword evidence="7" id="KW-0963">Cytoplasm</keyword>
<evidence type="ECO:0000256" key="1">
    <source>
        <dbReference type="ARBA" id="ARBA00010875"/>
    </source>
</evidence>
<dbReference type="NCBIfam" id="TIGR00043">
    <property type="entry name" value="rRNA maturation RNase YbeY"/>
    <property type="match status" value="1"/>
</dbReference>